<evidence type="ECO:0000313" key="2">
    <source>
        <dbReference type="EMBL" id="PTU23105.1"/>
    </source>
</evidence>
<evidence type="ECO:0000256" key="1">
    <source>
        <dbReference type="SAM" id="MobiDB-lite"/>
    </source>
</evidence>
<feature type="region of interest" description="Disordered" evidence="1">
    <location>
        <begin position="317"/>
        <end position="577"/>
    </location>
</feature>
<dbReference type="AlphaFoldDB" id="A0A2T5M3I7"/>
<feature type="compositionally biased region" description="Basic residues" evidence="1">
    <location>
        <begin position="1010"/>
        <end position="1022"/>
    </location>
</feature>
<feature type="compositionally biased region" description="Basic and acidic residues" evidence="1">
    <location>
        <begin position="988"/>
        <end position="1009"/>
    </location>
</feature>
<feature type="compositionally biased region" description="Low complexity" evidence="1">
    <location>
        <begin position="206"/>
        <end position="219"/>
    </location>
</feature>
<accession>A0A2T5M3I7</accession>
<protein>
    <submittedName>
        <fullName evidence="2">Uncharacterized protein</fullName>
    </submittedName>
</protein>
<feature type="compositionally biased region" description="Polar residues" evidence="1">
    <location>
        <begin position="381"/>
        <end position="392"/>
    </location>
</feature>
<dbReference type="GeneID" id="63816645"/>
<feature type="region of interest" description="Disordered" evidence="1">
    <location>
        <begin position="722"/>
        <end position="931"/>
    </location>
</feature>
<feature type="compositionally biased region" description="Basic and acidic residues" evidence="1">
    <location>
        <begin position="194"/>
        <end position="203"/>
    </location>
</feature>
<name>A0A2T5M3I7_9EURO</name>
<comment type="caution">
    <text evidence="2">The sequence shown here is derived from an EMBL/GenBank/DDBJ whole genome shotgun (WGS) entry which is preliminary data.</text>
</comment>
<dbReference type="Proteomes" id="UP000244073">
    <property type="component" value="Unassembled WGS sequence"/>
</dbReference>
<feature type="compositionally biased region" description="Polar residues" evidence="1">
    <location>
        <begin position="258"/>
        <end position="271"/>
    </location>
</feature>
<feature type="region of interest" description="Disordered" evidence="1">
    <location>
        <begin position="951"/>
        <end position="1037"/>
    </location>
</feature>
<dbReference type="RefSeq" id="XP_040754497.1">
    <property type="nucleotide sequence ID" value="XM_040899763.1"/>
</dbReference>
<feature type="compositionally biased region" description="Basic and acidic residues" evidence="1">
    <location>
        <begin position="476"/>
        <end position="488"/>
    </location>
</feature>
<feature type="compositionally biased region" description="Polar residues" evidence="1">
    <location>
        <begin position="885"/>
        <end position="913"/>
    </location>
</feature>
<feature type="compositionally biased region" description="Polar residues" evidence="1">
    <location>
        <begin position="819"/>
        <end position="829"/>
    </location>
</feature>
<feature type="region of interest" description="Disordered" evidence="1">
    <location>
        <begin position="163"/>
        <end position="292"/>
    </location>
</feature>
<feature type="compositionally biased region" description="Polar residues" evidence="1">
    <location>
        <begin position="967"/>
        <end position="979"/>
    </location>
</feature>
<organism evidence="2 3">
    <name type="scientific">Aspergillus ochraceoroseus IBT 24754</name>
    <dbReference type="NCBI Taxonomy" id="1392256"/>
    <lineage>
        <taxon>Eukaryota</taxon>
        <taxon>Fungi</taxon>
        <taxon>Dikarya</taxon>
        <taxon>Ascomycota</taxon>
        <taxon>Pezizomycotina</taxon>
        <taxon>Eurotiomycetes</taxon>
        <taxon>Eurotiomycetidae</taxon>
        <taxon>Eurotiales</taxon>
        <taxon>Aspergillaceae</taxon>
        <taxon>Aspergillus</taxon>
        <taxon>Aspergillus subgen. Nidulantes</taxon>
    </lineage>
</organism>
<dbReference type="EMBL" id="MSFN02000002">
    <property type="protein sequence ID" value="PTU23105.1"/>
    <property type="molecule type" value="Genomic_DNA"/>
</dbReference>
<proteinExistence type="predicted"/>
<dbReference type="VEuPathDB" id="FungiDB:P175DRAFT_0530201"/>
<sequence>MVIQEDDLYPPSLFGLFQVPLVNLRFESQRRWRSANSTETSEISILILRRDDWYWSQGRGWSVTLNWCDIGSTIFNVSLAKLKTSRRTWAFQSSEGSRIALEVLERLDQLQHCLPSFRPRVGFEVNPPKAGVTRLFRFRYTPKMASISLPLQPQTMSALSQYFDSADQPPTGHHRRNPTMSAPLPNPPFVFPARDPDEGRDQGPELASSAPLPLPAFSFNPGSVDTAQPTAPSNRQSGHPSGHRRRCSEFIGGEQLVSPGNLNAGQTSDEGLTTPVKLPAPGPGFSAGNRRRHAHRRSAAISSVDLTAITHALETKPYAESAPCTPADAKRGPKTPGESPQPLSYPATSLFRHTPPDSPEIVIDGPSASLQKPTEAPLDSHTLSEALSSQDSGLKDAVEPEIPARKSETILSVATDESPFGSQKPKPRPRTADASLMLDFPGTGMVDDSSPSKRPLSAAGHSRAHKSMSSGILEAALRKSDHADEDRIFPQSLRRSTDDDSDVSMDDTHDASESPTSSKRKLKAKKRQKKVKSWAGAILTRGKGKRHHSKKDTPNAEPTIPPPVLTRTNSDLGSGLDVDFDDDNIVVIRTPTNPTTPELRQTPGENETWASLETSWKPRSFYEQATGSDAFSPVIDLDAALGPFNTPDMRSGQPPESGFSAATRRMYSGGRRGEFVGPEMRYHRRAESAPEMPPFDRSFLGAHRLATTSSLENPDVFYEEEEDAFLAATSDSGKDSVEYLPTEDTTPDSNDVDSESDERKDSSDTIARQSVEDIATPAEHSGLGIQHIGRNQATPIDITSPAPEEQSEDEQETPPAQVEKSTNMLSSRPKTPIDLVKQEDRKNKIPIPPSPDVSPRFLPIDHRPVTSPTELASAIPPFSLPSACSLPNSSFPSPDFTISSEAPRSITTSSTTDPFPHTSMEDVPSLTSSASTMTNTLNRVSATFFSRPRLSTDRSASFSATVPRRASQPSASKRTSLASLSKLMVGPHTERSKLSHEEKPPGDEPETAKKKGHRISRLMHFWRTKDKDRLNENTVEE</sequence>
<feature type="compositionally biased region" description="Basic residues" evidence="1">
    <location>
        <begin position="518"/>
        <end position="532"/>
    </location>
</feature>
<feature type="compositionally biased region" description="Basic and acidic residues" evidence="1">
    <location>
        <begin position="393"/>
        <end position="408"/>
    </location>
</feature>
<evidence type="ECO:0000313" key="3">
    <source>
        <dbReference type="Proteomes" id="UP000244073"/>
    </source>
</evidence>
<reference evidence="2 3" key="1">
    <citation type="journal article" date="2018" name="Proc. Natl. Acad. Sci. U.S.A.">
        <title>Linking secondary metabolites to gene clusters through genome sequencing of six diverse Aspergillus species.</title>
        <authorList>
            <person name="Kaerboelling I."/>
            <person name="Vesth T.C."/>
            <person name="Frisvad J.C."/>
            <person name="Nybo J.L."/>
            <person name="Theobald S."/>
            <person name="Kuo A."/>
            <person name="Bowyer P."/>
            <person name="Matsuda Y."/>
            <person name="Mondo S."/>
            <person name="Lyhne E.K."/>
            <person name="Kogle M.E."/>
            <person name="Clum A."/>
            <person name="Lipzen A."/>
            <person name="Salamov A."/>
            <person name="Ngan C.Y."/>
            <person name="Daum C."/>
            <person name="Chiniquy J."/>
            <person name="Barry K."/>
            <person name="LaButti K."/>
            <person name="Haridas S."/>
            <person name="Simmons B.A."/>
            <person name="Magnuson J.K."/>
            <person name="Mortensen U.H."/>
            <person name="Larsen T.O."/>
            <person name="Grigoriev I.V."/>
            <person name="Baker S.E."/>
            <person name="Andersen M.R."/>
        </authorList>
    </citation>
    <scope>NUCLEOTIDE SEQUENCE [LARGE SCALE GENOMIC DNA]</scope>
    <source>
        <strain evidence="2 3">IBT 24754</strain>
    </source>
</reference>
<dbReference type="OrthoDB" id="5406427at2759"/>
<gene>
    <name evidence="2" type="ORF">P175DRAFT_0530201</name>
</gene>
<feature type="compositionally biased region" description="Polar residues" evidence="1">
    <location>
        <begin position="220"/>
        <end position="239"/>
    </location>
</feature>